<dbReference type="Gene3D" id="3.30.2010.20">
    <property type="match status" value="1"/>
</dbReference>
<accession>A0ABY4X8X3</accession>
<dbReference type="Pfam" id="PF06262">
    <property type="entry name" value="Zincin_1"/>
    <property type="match status" value="1"/>
</dbReference>
<gene>
    <name evidence="1" type="ORF">LHA26_02570</name>
</gene>
<dbReference type="EMBL" id="CP084930">
    <property type="protein sequence ID" value="USI73387.1"/>
    <property type="molecule type" value="Genomic_DNA"/>
</dbReference>
<dbReference type="CDD" id="cd12952">
    <property type="entry name" value="MMP_ACEL2062"/>
    <property type="match status" value="1"/>
</dbReference>
<evidence type="ECO:0000313" key="2">
    <source>
        <dbReference type="Proteomes" id="UP001056937"/>
    </source>
</evidence>
<dbReference type="RefSeq" id="WP_252167197.1">
    <property type="nucleotide sequence ID" value="NZ_CP084930.1"/>
</dbReference>
<dbReference type="InterPro" id="IPR038555">
    <property type="entry name" value="Zincin_1_sf"/>
</dbReference>
<reference evidence="1" key="1">
    <citation type="journal article" date="2022" name="Toxins">
        <title>Genomic Analysis of Sphingopyxis sp. USTB-05 for Biodegrading Cyanobacterial Hepatotoxins.</title>
        <authorList>
            <person name="Liu C."/>
            <person name="Xu Q."/>
            <person name="Zhao Z."/>
            <person name="Zhang H."/>
            <person name="Liu X."/>
            <person name="Yin C."/>
            <person name="Liu Y."/>
            <person name="Yan H."/>
        </authorList>
    </citation>
    <scope>NUCLEOTIDE SEQUENCE</scope>
    <source>
        <strain evidence="1">NBD5</strain>
    </source>
</reference>
<sequence>MADIPLAPWGPPPDDEAIEAIARATIARLPEGFRRHLEGVVLRVEAFASDAVLDALGIDDAFALTGLYTGLPIGQKSVEASGALPDMIQLFRRPLLDEWAETGVDFEALVGHVVIHEIGHHFGLSDADMAALEAAAG</sequence>
<organism evidence="1 2">
    <name type="scientific">Sphingomonas morindae</name>
    <dbReference type="NCBI Taxonomy" id="1541170"/>
    <lineage>
        <taxon>Bacteria</taxon>
        <taxon>Pseudomonadati</taxon>
        <taxon>Pseudomonadota</taxon>
        <taxon>Alphaproteobacteria</taxon>
        <taxon>Sphingomonadales</taxon>
        <taxon>Sphingomonadaceae</taxon>
        <taxon>Sphingomonas</taxon>
    </lineage>
</organism>
<dbReference type="InterPro" id="IPR010428">
    <property type="entry name" value="Zincin_1"/>
</dbReference>
<dbReference type="Proteomes" id="UP001056937">
    <property type="component" value="Chromosome 1"/>
</dbReference>
<proteinExistence type="predicted"/>
<keyword evidence="2" id="KW-1185">Reference proteome</keyword>
<protein>
    <submittedName>
        <fullName evidence="1">Metallopeptidase family protein</fullName>
    </submittedName>
</protein>
<dbReference type="SUPFAM" id="SSF55486">
    <property type="entry name" value="Metalloproteases ('zincins'), catalytic domain"/>
    <property type="match status" value="1"/>
</dbReference>
<name>A0ABY4X8X3_9SPHN</name>
<evidence type="ECO:0000313" key="1">
    <source>
        <dbReference type="EMBL" id="USI73387.1"/>
    </source>
</evidence>